<dbReference type="SUPFAM" id="SSF55073">
    <property type="entry name" value="Nucleotide cyclase"/>
    <property type="match status" value="1"/>
</dbReference>
<dbReference type="EC" id="2.7.7.65" evidence="1"/>
<feature type="domain" description="GGDEF" evidence="4">
    <location>
        <begin position="477"/>
        <end position="609"/>
    </location>
</feature>
<feature type="signal peptide" evidence="3">
    <location>
        <begin position="1"/>
        <end position="25"/>
    </location>
</feature>
<dbReference type="PANTHER" id="PTHR45138:SF24">
    <property type="entry name" value="DIGUANYLATE CYCLASE DGCC-RELATED"/>
    <property type="match status" value="1"/>
</dbReference>
<dbReference type="GO" id="GO:0005886">
    <property type="term" value="C:plasma membrane"/>
    <property type="evidence" value="ECO:0007669"/>
    <property type="project" value="TreeGrafter"/>
</dbReference>
<evidence type="ECO:0000313" key="6">
    <source>
        <dbReference type="Proteomes" id="UP000219422"/>
    </source>
</evidence>
<dbReference type="InterPro" id="IPR043128">
    <property type="entry name" value="Rev_trsase/Diguanyl_cyclase"/>
</dbReference>
<dbReference type="Gene3D" id="1.25.40.10">
    <property type="entry name" value="Tetratricopeptide repeat domain"/>
    <property type="match status" value="1"/>
</dbReference>
<accession>A0A291N0C7</accession>
<feature type="transmembrane region" description="Helical" evidence="2">
    <location>
        <begin position="420"/>
        <end position="441"/>
    </location>
</feature>
<reference evidence="5 6" key="1">
    <citation type="submission" date="2017-10" db="EMBL/GenBank/DDBJ databases">
        <title>Sphingobium yanoikuyae S72.</title>
        <authorList>
            <person name="Sanchez E."/>
            <person name="Bustos P."/>
            <person name="Mendoza P."/>
            <person name="Guo X."/>
            <person name="Mendoza A."/>
        </authorList>
    </citation>
    <scope>NUCLEOTIDE SEQUENCE [LARGE SCALE GENOMIC DNA]</scope>
    <source>
        <strain evidence="5 6">S72</strain>
    </source>
</reference>
<dbReference type="InterPro" id="IPR050469">
    <property type="entry name" value="Diguanylate_Cyclase"/>
</dbReference>
<evidence type="ECO:0000256" key="3">
    <source>
        <dbReference type="SAM" id="SignalP"/>
    </source>
</evidence>
<keyword evidence="2" id="KW-1133">Transmembrane helix</keyword>
<proteinExistence type="predicted"/>
<dbReference type="Pfam" id="PF00990">
    <property type="entry name" value="GGDEF"/>
    <property type="match status" value="1"/>
</dbReference>
<evidence type="ECO:0000256" key="2">
    <source>
        <dbReference type="SAM" id="Phobius"/>
    </source>
</evidence>
<dbReference type="GO" id="GO:1902201">
    <property type="term" value="P:negative regulation of bacterial-type flagellum-dependent cell motility"/>
    <property type="evidence" value="ECO:0007669"/>
    <property type="project" value="TreeGrafter"/>
</dbReference>
<dbReference type="NCBIfam" id="TIGR00254">
    <property type="entry name" value="GGDEF"/>
    <property type="match status" value="1"/>
</dbReference>
<dbReference type="EMBL" id="CP023741">
    <property type="protein sequence ID" value="ATI80802.1"/>
    <property type="molecule type" value="Genomic_DNA"/>
</dbReference>
<name>A0A291N0C7_SPHYA</name>
<dbReference type="PANTHER" id="PTHR45138">
    <property type="entry name" value="REGULATORY COMPONENTS OF SENSORY TRANSDUCTION SYSTEM"/>
    <property type="match status" value="1"/>
</dbReference>
<dbReference type="InterPro" id="IPR000160">
    <property type="entry name" value="GGDEF_dom"/>
</dbReference>
<dbReference type="Gene3D" id="3.30.70.270">
    <property type="match status" value="1"/>
</dbReference>
<organism evidence="5 6">
    <name type="scientific">Sphingobium yanoikuyae</name>
    <name type="common">Sphingomonas yanoikuyae</name>
    <dbReference type="NCBI Taxonomy" id="13690"/>
    <lineage>
        <taxon>Bacteria</taxon>
        <taxon>Pseudomonadati</taxon>
        <taxon>Pseudomonadota</taxon>
        <taxon>Alphaproteobacteria</taxon>
        <taxon>Sphingomonadales</taxon>
        <taxon>Sphingomonadaceae</taxon>
        <taxon>Sphingobium</taxon>
    </lineage>
</organism>
<dbReference type="GO" id="GO:0052621">
    <property type="term" value="F:diguanylate cyclase activity"/>
    <property type="evidence" value="ECO:0007669"/>
    <property type="project" value="UniProtKB-EC"/>
</dbReference>
<dbReference type="InterPro" id="IPR011990">
    <property type="entry name" value="TPR-like_helical_dom_sf"/>
</dbReference>
<sequence length="644" mass="69004">MLNVVFRHLLALLALLCLVPAPLRAACIVDPMHRAPPLLQNVEADPNRAIDTAQAQLTRTRVGDEAGWLWATIATAELLLDQPDAASQSAQKGLKLLGRNSASPSRSQLLIIAAQTVDTEEQARGGIADLAALRKGMHPGTADDICTLMAIGTLQHVIDTPETATRSITQAYRMSLAPGRERERAWTASLLAAVLRRAGDRQGAQALVDESIALARSTDQPITLSSSLYQRGLMRIDEKDYRGALTLLQEAAAISQRLQGPESAAYMKMGACEASLGLGDIDRAEKLCNEAAGPISRTQSARKIYWLQARVALARDRPKTALALLDRALVDADDIATSTIITDALETRARARARQGDMAGAYADLSAHLARVHTRYDSVLETQTARLRAQLKTDREQAKNAALENNIALANVRNHAQQRLILLLGSASAAILILVGALAWLSRRHQRRLKSLAETDALTGLPNRGAIERRASIGQDGLFTIALLDLDHFKAINDAHGHAAGDRALQIFAHVARATLRSGDVIGRWGGEEFLAIFPDTTPNQAEAILDRLRAELRMADHAISPGHHLNFSAGIGVVSPNDDRASAVIVAIDAALYLAKSMGRGRSVISSPGLAKEACASADHHIGGLPALTKSPRAGRGDACARD</sequence>
<dbReference type="CDD" id="cd01949">
    <property type="entry name" value="GGDEF"/>
    <property type="match status" value="1"/>
</dbReference>
<feature type="chain" id="PRO_5012674272" description="diguanylate cyclase" evidence="3">
    <location>
        <begin position="26"/>
        <end position="644"/>
    </location>
</feature>
<dbReference type="KEGG" id="sya:A6768_12945"/>
<keyword evidence="2" id="KW-0472">Membrane</keyword>
<evidence type="ECO:0000313" key="5">
    <source>
        <dbReference type="EMBL" id="ATI80802.1"/>
    </source>
</evidence>
<gene>
    <name evidence="5" type="ORF">A6768_12945</name>
</gene>
<protein>
    <recommendedName>
        <fullName evidence="1">diguanylate cyclase</fullName>
        <ecNumber evidence="1">2.7.7.65</ecNumber>
    </recommendedName>
</protein>
<dbReference type="GO" id="GO:0043709">
    <property type="term" value="P:cell adhesion involved in single-species biofilm formation"/>
    <property type="evidence" value="ECO:0007669"/>
    <property type="project" value="TreeGrafter"/>
</dbReference>
<dbReference type="PROSITE" id="PS50887">
    <property type="entry name" value="GGDEF"/>
    <property type="match status" value="1"/>
</dbReference>
<dbReference type="SUPFAM" id="SSF48452">
    <property type="entry name" value="TPR-like"/>
    <property type="match status" value="1"/>
</dbReference>
<dbReference type="InterPro" id="IPR029787">
    <property type="entry name" value="Nucleotide_cyclase"/>
</dbReference>
<dbReference type="AlphaFoldDB" id="A0A291N0C7"/>
<keyword evidence="3" id="KW-0732">Signal</keyword>
<evidence type="ECO:0000259" key="4">
    <source>
        <dbReference type="PROSITE" id="PS50887"/>
    </source>
</evidence>
<dbReference type="Proteomes" id="UP000219422">
    <property type="component" value="Chromosome"/>
</dbReference>
<keyword evidence="2" id="KW-0812">Transmembrane</keyword>
<dbReference type="SMART" id="SM00267">
    <property type="entry name" value="GGDEF"/>
    <property type="match status" value="1"/>
</dbReference>
<evidence type="ECO:0000256" key="1">
    <source>
        <dbReference type="ARBA" id="ARBA00012528"/>
    </source>
</evidence>